<dbReference type="PROSITE" id="PS50199">
    <property type="entry name" value="ZF_RANBP2_2"/>
    <property type="match status" value="1"/>
</dbReference>
<keyword evidence="2 4" id="KW-0863">Zinc-finger</keyword>
<keyword evidence="5" id="KW-0472">Membrane</keyword>
<feature type="transmembrane region" description="Helical" evidence="5">
    <location>
        <begin position="202"/>
        <end position="220"/>
    </location>
</feature>
<dbReference type="InterPro" id="IPR001876">
    <property type="entry name" value="Znf_RanBP2"/>
</dbReference>
<gene>
    <name evidence="7" type="ORF">RFI_05420</name>
</gene>
<comment type="caution">
    <text evidence="7">The sequence shown here is derived from an EMBL/GenBank/DDBJ whole genome shotgun (WGS) entry which is preliminary data.</text>
</comment>
<sequence length="523" mass="61671">KTETKKDVIRSLCASQSLQSNNFDNYCDYPNSIIAFSYLLIFLETIIFIYVGVTYPEKKKTFSFGKDKKNYNQHIFFVPPRGMESSWKCNHCNLRNAKSLPRCQACFNAKDNNQESLEQSENTVTQPLQKDDIKEEILQTDESNKKIHLKNRLITLDYDIIHLKKLNDKSCDPPMIFLHAFMDTKISWFCLLSKLSERWEGSLINISLRGMFIYLIFLFFKYCFYCYIKKGFGQSQQFDETPNEDNFALKEYVLDIIELLKHLHIESAIWVGHQMGSPTYKFPDDIVKNWNYKYFQNENQSFDIKNFIYETRHLDTLLNHNMIDKSFVTQYVSECIKYQSINTTTFVWKHLSTFDCKKQLSIIQCPCLIFFGRDDDIIPRQFILEVNKSIKKGMVTPFSNVGHYCHWMESLIPSINNINFHSSSSFNICQYFSFLQCILKGLFLNRSCHDKYCQAKSSSDCLHISAKDNKYFANNANWNEGPRVKEFDISVLYNFLYTFYFLLKKIAPLEFTKSVMYKSKSKN</sequence>
<dbReference type="SUPFAM" id="SSF53474">
    <property type="entry name" value="alpha/beta-Hydrolases"/>
    <property type="match status" value="1"/>
</dbReference>
<dbReference type="InterPro" id="IPR029058">
    <property type="entry name" value="AB_hydrolase_fold"/>
</dbReference>
<dbReference type="AlphaFoldDB" id="X6P0U2"/>
<evidence type="ECO:0000256" key="2">
    <source>
        <dbReference type="ARBA" id="ARBA00022771"/>
    </source>
</evidence>
<evidence type="ECO:0000313" key="8">
    <source>
        <dbReference type="Proteomes" id="UP000023152"/>
    </source>
</evidence>
<keyword evidence="5" id="KW-0812">Transmembrane</keyword>
<dbReference type="Proteomes" id="UP000023152">
    <property type="component" value="Unassembled WGS sequence"/>
</dbReference>
<evidence type="ECO:0000256" key="3">
    <source>
        <dbReference type="ARBA" id="ARBA00022833"/>
    </source>
</evidence>
<proteinExistence type="predicted"/>
<reference evidence="7 8" key="1">
    <citation type="journal article" date="2013" name="Curr. Biol.">
        <title>The Genome of the Foraminiferan Reticulomyxa filosa.</title>
        <authorList>
            <person name="Glockner G."/>
            <person name="Hulsmann N."/>
            <person name="Schleicher M."/>
            <person name="Noegel A.A."/>
            <person name="Eichinger L."/>
            <person name="Gallinger C."/>
            <person name="Pawlowski J."/>
            <person name="Sierra R."/>
            <person name="Euteneuer U."/>
            <person name="Pillet L."/>
            <person name="Moustafa A."/>
            <person name="Platzer M."/>
            <person name="Groth M."/>
            <person name="Szafranski K."/>
            <person name="Schliwa M."/>
        </authorList>
    </citation>
    <scope>NUCLEOTIDE SEQUENCE [LARGE SCALE GENOMIC DNA]</scope>
</reference>
<dbReference type="PROSITE" id="PS01358">
    <property type="entry name" value="ZF_RANBP2_1"/>
    <property type="match status" value="1"/>
</dbReference>
<evidence type="ECO:0000256" key="1">
    <source>
        <dbReference type="ARBA" id="ARBA00022723"/>
    </source>
</evidence>
<dbReference type="GO" id="GO:0008270">
    <property type="term" value="F:zinc ion binding"/>
    <property type="evidence" value="ECO:0007669"/>
    <property type="project" value="UniProtKB-KW"/>
</dbReference>
<feature type="non-terminal residue" evidence="7">
    <location>
        <position position="1"/>
    </location>
</feature>
<organism evidence="7 8">
    <name type="scientific">Reticulomyxa filosa</name>
    <dbReference type="NCBI Taxonomy" id="46433"/>
    <lineage>
        <taxon>Eukaryota</taxon>
        <taxon>Sar</taxon>
        <taxon>Rhizaria</taxon>
        <taxon>Retaria</taxon>
        <taxon>Foraminifera</taxon>
        <taxon>Monothalamids</taxon>
        <taxon>Reticulomyxidae</taxon>
        <taxon>Reticulomyxa</taxon>
    </lineage>
</organism>
<feature type="transmembrane region" description="Helical" evidence="5">
    <location>
        <begin position="33"/>
        <end position="53"/>
    </location>
</feature>
<evidence type="ECO:0000256" key="5">
    <source>
        <dbReference type="SAM" id="Phobius"/>
    </source>
</evidence>
<dbReference type="Gene3D" id="3.40.50.1820">
    <property type="entry name" value="alpha/beta hydrolase"/>
    <property type="match status" value="2"/>
</dbReference>
<keyword evidence="8" id="KW-1185">Reference proteome</keyword>
<evidence type="ECO:0000313" key="7">
    <source>
        <dbReference type="EMBL" id="ETO31699.1"/>
    </source>
</evidence>
<evidence type="ECO:0000259" key="6">
    <source>
        <dbReference type="PROSITE" id="PS50199"/>
    </source>
</evidence>
<protein>
    <recommendedName>
        <fullName evidence="6">RanBP2-type domain-containing protein</fullName>
    </recommendedName>
</protein>
<accession>X6P0U2</accession>
<evidence type="ECO:0000256" key="4">
    <source>
        <dbReference type="PROSITE-ProRule" id="PRU00322"/>
    </source>
</evidence>
<keyword evidence="5" id="KW-1133">Transmembrane helix</keyword>
<name>X6P0U2_RETFI</name>
<keyword evidence="1" id="KW-0479">Metal-binding</keyword>
<dbReference type="EMBL" id="ASPP01004761">
    <property type="protein sequence ID" value="ETO31699.1"/>
    <property type="molecule type" value="Genomic_DNA"/>
</dbReference>
<feature type="domain" description="RanBP2-type" evidence="6">
    <location>
        <begin position="83"/>
        <end position="112"/>
    </location>
</feature>
<keyword evidence="3" id="KW-0862">Zinc</keyword>